<feature type="compositionally biased region" description="Basic and acidic residues" evidence="3">
    <location>
        <begin position="186"/>
        <end position="203"/>
    </location>
</feature>
<reference evidence="4 5" key="1">
    <citation type="submission" date="2016-11" db="EMBL/GenBank/DDBJ databases">
        <title>Comparative genomics of Acidibacillus ferroxidans species.</title>
        <authorList>
            <person name="Oliveira G."/>
            <person name="Nunes G."/>
            <person name="Oliveira R."/>
            <person name="Araujo F."/>
            <person name="Salim A."/>
            <person name="Scholte L."/>
            <person name="Morais D."/>
            <person name="Nancucheo I."/>
            <person name="Johnson D.B."/>
            <person name="Grail B."/>
            <person name="Bittencourt J."/>
            <person name="Valadares R."/>
        </authorList>
    </citation>
    <scope>NUCLEOTIDE SEQUENCE [LARGE SCALE GENOMIC DNA]</scope>
    <source>
        <strain evidence="4 5">Y002</strain>
    </source>
</reference>
<dbReference type="PANTHER" id="PTHR31088">
    <property type="entry name" value="MEMBRANE-ASSOCIATED PROTEIN VIPP1, CHLOROPLASTIC"/>
    <property type="match status" value="1"/>
</dbReference>
<keyword evidence="2" id="KW-0175">Coiled coil</keyword>
<dbReference type="EMBL" id="MPDK01000002">
    <property type="protein sequence ID" value="PWI58892.1"/>
    <property type="molecule type" value="Genomic_DNA"/>
</dbReference>
<evidence type="ECO:0000313" key="5">
    <source>
        <dbReference type="Proteomes" id="UP000245380"/>
    </source>
</evidence>
<evidence type="ECO:0000256" key="1">
    <source>
        <dbReference type="ARBA" id="ARBA00043985"/>
    </source>
</evidence>
<dbReference type="OrthoDB" id="9779630at2"/>
<organism evidence="4 5">
    <name type="scientific">Sulfoacidibacillus thermotolerans</name>
    <name type="common">Acidibacillus sulfuroxidans</name>
    <dbReference type="NCBI Taxonomy" id="1765684"/>
    <lineage>
        <taxon>Bacteria</taxon>
        <taxon>Bacillati</taxon>
        <taxon>Bacillota</taxon>
        <taxon>Bacilli</taxon>
        <taxon>Bacillales</taxon>
        <taxon>Alicyclobacillaceae</taxon>
        <taxon>Sulfoacidibacillus</taxon>
    </lineage>
</organism>
<feature type="coiled-coil region" evidence="2">
    <location>
        <begin position="69"/>
        <end position="142"/>
    </location>
</feature>
<dbReference type="RefSeq" id="WP_109429488.1">
    <property type="nucleotide sequence ID" value="NZ_MPDK01000002.1"/>
</dbReference>
<comment type="caution">
    <text evidence="4">The sequence shown here is derived from an EMBL/GenBank/DDBJ whole genome shotgun (WGS) entry which is preliminary data.</text>
</comment>
<evidence type="ECO:0000256" key="2">
    <source>
        <dbReference type="SAM" id="Coils"/>
    </source>
</evidence>
<dbReference type="Pfam" id="PF04012">
    <property type="entry name" value="PspA_IM30"/>
    <property type="match status" value="1"/>
</dbReference>
<feature type="region of interest" description="Disordered" evidence="3">
    <location>
        <begin position="176"/>
        <end position="203"/>
    </location>
</feature>
<comment type="similarity">
    <text evidence="1">Belongs to the PspA/Vipp/IM30 family.</text>
</comment>
<keyword evidence="5" id="KW-1185">Reference proteome</keyword>
<dbReference type="AlphaFoldDB" id="A0A2U3DCA4"/>
<gene>
    <name evidence="4" type="ORF">BM613_02060</name>
</gene>
<accession>A0A2U3DCA4</accession>
<name>A0A2U3DCA4_SULT2</name>
<proteinExistence type="inferred from homology"/>
<protein>
    <submittedName>
        <fullName evidence="4">Phage shock protein A</fullName>
    </submittedName>
</protein>
<dbReference type="PANTHER" id="PTHR31088:SF6">
    <property type="entry name" value="PHAGE SHOCK PROTEIN A"/>
    <property type="match status" value="1"/>
</dbReference>
<evidence type="ECO:0000313" key="4">
    <source>
        <dbReference type="EMBL" id="PWI58892.1"/>
    </source>
</evidence>
<evidence type="ECO:0000256" key="3">
    <source>
        <dbReference type="SAM" id="MobiDB-lite"/>
    </source>
</evidence>
<dbReference type="InterPro" id="IPR007157">
    <property type="entry name" value="PspA_VIPP1"/>
</dbReference>
<dbReference type="Proteomes" id="UP000245380">
    <property type="component" value="Unassembled WGS sequence"/>
</dbReference>
<sequence>MALFKRIRDITAATVNDLLDKAEDPVKMVNQFLRDMEDDIRDAQTAVAKQIAVEKRFLEQRDEALDLVNKRQEQAVKALELGHEDLARKALLDKKEQQEKADQLSAEYEKAKALSENLKAKLDEMKTEYQKMKSKRELLVARADAAKVQKQVNDALGSFSSDSAARGFSRMEERVNQMEAQAQASEELRRGKPSLDDELKQLGDRDVEDELAALKAKLAQKADA</sequence>